<dbReference type="GO" id="GO:0008170">
    <property type="term" value="F:N-methyltransferase activity"/>
    <property type="evidence" value="ECO:0007669"/>
    <property type="project" value="UniProtKB-ARBA"/>
</dbReference>
<reference evidence="4 5" key="1">
    <citation type="submission" date="2017-06" db="EMBL/GenBank/DDBJ databases">
        <authorList>
            <person name="Kim H.J."/>
            <person name="Triplett B.A."/>
        </authorList>
    </citation>
    <scope>NUCLEOTIDE SEQUENCE [LARGE SCALE GENOMIC DNA]</scope>
    <source>
        <strain evidence="4 5">DSM 14713</strain>
    </source>
</reference>
<dbReference type="InterPro" id="IPR002052">
    <property type="entry name" value="DNA_methylase_N6_adenine_CS"/>
</dbReference>
<dbReference type="KEGG" id="mbd:MEBOL_006348"/>
<dbReference type="InterPro" id="IPR029063">
    <property type="entry name" value="SAM-dependent_MTases_sf"/>
</dbReference>
<dbReference type="GO" id="GO:0008757">
    <property type="term" value="F:S-adenosylmethionine-dependent methyltransferase activity"/>
    <property type="evidence" value="ECO:0007669"/>
    <property type="project" value="UniProtKB-ARBA"/>
</dbReference>
<evidence type="ECO:0000313" key="5">
    <source>
        <dbReference type="Proteomes" id="UP000217289"/>
    </source>
</evidence>
<dbReference type="PANTHER" id="PTHR47739:SF1">
    <property type="entry name" value="TRNA1(VAL) (ADENINE(37)-N6)-METHYLTRANSFERASE"/>
    <property type="match status" value="1"/>
</dbReference>
<dbReference type="InterPro" id="IPR050210">
    <property type="entry name" value="tRNA_Adenine-N(6)_MTase"/>
</dbReference>
<dbReference type="Pfam" id="PF05175">
    <property type="entry name" value="MTS"/>
    <property type="match status" value="1"/>
</dbReference>
<keyword evidence="5" id="KW-1185">Reference proteome</keyword>
<name>A0A250IM87_9BACT</name>
<dbReference type="InterPro" id="IPR007848">
    <property type="entry name" value="Small_mtfrase_dom"/>
</dbReference>
<gene>
    <name evidence="4" type="ORF">MEBOL_006348</name>
</gene>
<dbReference type="Gene3D" id="3.40.50.150">
    <property type="entry name" value="Vaccinia Virus protein VP39"/>
    <property type="match status" value="1"/>
</dbReference>
<keyword evidence="2" id="KW-0949">S-adenosyl-L-methionine</keyword>
<dbReference type="GO" id="GO:0003676">
    <property type="term" value="F:nucleic acid binding"/>
    <property type="evidence" value="ECO:0007669"/>
    <property type="project" value="InterPro"/>
</dbReference>
<evidence type="ECO:0000313" key="4">
    <source>
        <dbReference type="EMBL" id="ATB32859.1"/>
    </source>
</evidence>
<protein>
    <submittedName>
        <fullName evidence="4">SAM-dependent methyltransferase</fullName>
    </submittedName>
</protein>
<proteinExistence type="predicted"/>
<keyword evidence="4" id="KW-0808">Transferase</keyword>
<feature type="domain" description="Methyltransferase small" evidence="3">
    <location>
        <begin position="59"/>
        <end position="150"/>
    </location>
</feature>
<accession>A0A250IM87</accession>
<dbReference type="Proteomes" id="UP000217289">
    <property type="component" value="Chromosome"/>
</dbReference>
<dbReference type="EMBL" id="CP022163">
    <property type="protein sequence ID" value="ATB32859.1"/>
    <property type="molecule type" value="Genomic_DNA"/>
</dbReference>
<dbReference type="SUPFAM" id="SSF53335">
    <property type="entry name" value="S-adenosyl-L-methionine-dependent methyltransferases"/>
    <property type="match status" value="1"/>
</dbReference>
<dbReference type="AlphaFoldDB" id="A0A250IM87"/>
<dbReference type="PANTHER" id="PTHR47739">
    <property type="entry name" value="TRNA1(VAL) (ADENINE(37)-N6)-METHYLTRANSFERASE"/>
    <property type="match status" value="1"/>
</dbReference>
<keyword evidence="1 4" id="KW-0489">Methyltransferase</keyword>
<sequence length="264" mass="28970">MRILRTEEREEPLGLSLELRPGVGETLDSVCGGQVRVLQRIRGYRFTLDPVLLAHFAVFEAGAVRGRVMDLGTGCGIIPLILARRLGLGGLTGLELQPGLFSLAERNVRLNRCEREVSLVRGDLRGVERLFPRGGFSHVLCNPPYRSRAQGRSSTDLEKALARHELTCSLGDVVRSAAYLLRCRGTFCVVYPASRLSELMAVLRAERLEPRTARLVHSRGGRPAKLVLMQAVKGAPSGLTVLPPLVIHANDEQAFSREVSAMVE</sequence>
<evidence type="ECO:0000259" key="3">
    <source>
        <dbReference type="Pfam" id="PF05175"/>
    </source>
</evidence>
<evidence type="ECO:0000256" key="1">
    <source>
        <dbReference type="ARBA" id="ARBA00022603"/>
    </source>
</evidence>
<dbReference type="GO" id="GO:0032259">
    <property type="term" value="P:methylation"/>
    <property type="evidence" value="ECO:0007669"/>
    <property type="project" value="UniProtKB-KW"/>
</dbReference>
<evidence type="ECO:0000256" key="2">
    <source>
        <dbReference type="ARBA" id="ARBA00022691"/>
    </source>
</evidence>
<dbReference type="PROSITE" id="PS00092">
    <property type="entry name" value="N6_MTASE"/>
    <property type="match status" value="1"/>
</dbReference>
<organism evidence="4 5">
    <name type="scientific">Melittangium boletus DSM 14713</name>
    <dbReference type="NCBI Taxonomy" id="1294270"/>
    <lineage>
        <taxon>Bacteria</taxon>
        <taxon>Pseudomonadati</taxon>
        <taxon>Myxococcota</taxon>
        <taxon>Myxococcia</taxon>
        <taxon>Myxococcales</taxon>
        <taxon>Cystobacterineae</taxon>
        <taxon>Archangiaceae</taxon>
        <taxon>Melittangium</taxon>
    </lineage>
</organism>